<dbReference type="PRINTS" id="PR01506">
    <property type="entry name" value="TATBPROTEIN"/>
</dbReference>
<dbReference type="AlphaFoldDB" id="A0A2H3KWN2"/>
<proteinExistence type="predicted"/>
<organism evidence="10 11">
    <name type="scientific">Candidatus Chloroploca asiatica</name>
    <dbReference type="NCBI Taxonomy" id="1506545"/>
    <lineage>
        <taxon>Bacteria</taxon>
        <taxon>Bacillati</taxon>
        <taxon>Chloroflexota</taxon>
        <taxon>Chloroflexia</taxon>
        <taxon>Chloroflexales</taxon>
        <taxon>Chloroflexineae</taxon>
        <taxon>Oscillochloridaceae</taxon>
        <taxon>Candidatus Chloroploca</taxon>
    </lineage>
</organism>
<dbReference type="Pfam" id="PF02416">
    <property type="entry name" value="TatA_B_E"/>
    <property type="match status" value="1"/>
</dbReference>
<feature type="coiled-coil region" evidence="8">
    <location>
        <begin position="51"/>
        <end position="78"/>
    </location>
</feature>
<evidence type="ECO:0000256" key="1">
    <source>
        <dbReference type="ARBA" id="ARBA00004167"/>
    </source>
</evidence>
<keyword evidence="2" id="KW-0813">Transport</keyword>
<keyword evidence="7" id="KW-0472">Membrane</keyword>
<keyword evidence="11" id="KW-1185">Reference proteome</keyword>
<evidence type="ECO:0000256" key="6">
    <source>
        <dbReference type="ARBA" id="ARBA00023010"/>
    </source>
</evidence>
<evidence type="ECO:0000256" key="5">
    <source>
        <dbReference type="ARBA" id="ARBA00022989"/>
    </source>
</evidence>
<name>A0A2H3KWN2_9CHLR</name>
<keyword evidence="3" id="KW-0812">Transmembrane</keyword>
<evidence type="ECO:0000256" key="7">
    <source>
        <dbReference type="ARBA" id="ARBA00023136"/>
    </source>
</evidence>
<sequence>MEFFNIHLTELLIIAGLALVIFGPERLPELGRFAGKQVARFLAWQQQSPELQMINEVRAEFEQEIASLRDELVRTRKQFDISPDLTNIRDELRPMLRLTDSAPTPAEAIDLMAGDSAQTILPPRETSAVAELGPEVANLTEVAHSNGVVAPDDLAEAAQTVSEQLAVPPPPLVPAPAAGSVPTPPRPARMAATQPTGVLNSVQDWASVAPVEGTITEPQTSDSHEVPAQPEPQPATVTLSVEEHAQLVGQLEAVTIALHHLVAELRERGLLSESWSPEGEVQAQETLSR</sequence>
<keyword evidence="8" id="KW-0175">Coiled coil</keyword>
<evidence type="ECO:0000256" key="4">
    <source>
        <dbReference type="ARBA" id="ARBA00022927"/>
    </source>
</evidence>
<reference evidence="10 11" key="1">
    <citation type="submission" date="2016-05" db="EMBL/GenBank/DDBJ databases">
        <authorList>
            <person name="Lavstsen T."/>
            <person name="Jespersen J.S."/>
        </authorList>
    </citation>
    <scope>NUCLEOTIDE SEQUENCE [LARGE SCALE GENOMIC DNA]</scope>
    <source>
        <strain evidence="10 11">B7-9</strain>
    </source>
</reference>
<comment type="subcellular location">
    <subcellularLocation>
        <location evidence="1">Membrane</location>
        <topology evidence="1">Single-pass membrane protein</topology>
    </subcellularLocation>
</comment>
<dbReference type="EMBL" id="LYXE01000103">
    <property type="protein sequence ID" value="PDV98358.1"/>
    <property type="molecule type" value="Genomic_DNA"/>
</dbReference>
<keyword evidence="4" id="KW-0653">Protein transport</keyword>
<keyword evidence="5" id="KW-1133">Transmembrane helix</keyword>
<evidence type="ECO:0008006" key="12">
    <source>
        <dbReference type="Google" id="ProtNLM"/>
    </source>
</evidence>
<accession>A0A2H3KWN2</accession>
<dbReference type="PANTHER" id="PTHR33162:SF1">
    <property type="entry name" value="SEC-INDEPENDENT PROTEIN TRANSLOCASE PROTEIN TATA, CHLOROPLASTIC"/>
    <property type="match status" value="1"/>
</dbReference>
<dbReference type="InterPro" id="IPR003369">
    <property type="entry name" value="TatA/B/E"/>
</dbReference>
<dbReference type="GO" id="GO:0015031">
    <property type="term" value="P:protein transport"/>
    <property type="evidence" value="ECO:0007669"/>
    <property type="project" value="UniProtKB-KW"/>
</dbReference>
<evidence type="ECO:0000313" key="10">
    <source>
        <dbReference type="EMBL" id="PDV98358.1"/>
    </source>
</evidence>
<keyword evidence="6" id="KW-0811">Translocation</keyword>
<dbReference type="PANTHER" id="PTHR33162">
    <property type="entry name" value="SEC-INDEPENDENT PROTEIN TRANSLOCASE PROTEIN TATA, CHLOROPLASTIC"/>
    <property type="match status" value="1"/>
</dbReference>
<dbReference type="Gene3D" id="1.20.5.3310">
    <property type="match status" value="1"/>
</dbReference>
<feature type="region of interest" description="Disordered" evidence="9">
    <location>
        <begin position="174"/>
        <end position="193"/>
    </location>
</feature>
<gene>
    <name evidence="10" type="ORF">A9Q02_15865</name>
</gene>
<dbReference type="GO" id="GO:0016020">
    <property type="term" value="C:membrane"/>
    <property type="evidence" value="ECO:0007669"/>
    <property type="project" value="UniProtKB-SubCell"/>
</dbReference>
<feature type="region of interest" description="Disordered" evidence="9">
    <location>
        <begin position="216"/>
        <end position="235"/>
    </location>
</feature>
<evidence type="ECO:0000256" key="9">
    <source>
        <dbReference type="SAM" id="MobiDB-lite"/>
    </source>
</evidence>
<dbReference type="RefSeq" id="WP_097653612.1">
    <property type="nucleotide sequence ID" value="NZ_LYXE01000103.1"/>
</dbReference>
<dbReference type="Proteomes" id="UP000220922">
    <property type="component" value="Unassembled WGS sequence"/>
</dbReference>
<evidence type="ECO:0000256" key="3">
    <source>
        <dbReference type="ARBA" id="ARBA00022692"/>
    </source>
</evidence>
<protein>
    <recommendedName>
        <fullName evidence="12">Sec-independent protein translocase protein TatB homolog</fullName>
    </recommendedName>
</protein>
<comment type="caution">
    <text evidence="10">The sequence shown here is derived from an EMBL/GenBank/DDBJ whole genome shotgun (WGS) entry which is preliminary data.</text>
</comment>
<evidence type="ECO:0000256" key="2">
    <source>
        <dbReference type="ARBA" id="ARBA00022448"/>
    </source>
</evidence>
<evidence type="ECO:0000313" key="11">
    <source>
        <dbReference type="Proteomes" id="UP000220922"/>
    </source>
</evidence>
<dbReference type="OrthoDB" id="9800908at2"/>
<evidence type="ECO:0000256" key="8">
    <source>
        <dbReference type="SAM" id="Coils"/>
    </source>
</evidence>